<dbReference type="EC" id="2.1.1.80" evidence="2"/>
<evidence type="ECO:0000313" key="7">
    <source>
        <dbReference type="EMBL" id="MDJ1649780.1"/>
    </source>
</evidence>
<dbReference type="PROSITE" id="PS50123">
    <property type="entry name" value="CHER"/>
    <property type="match status" value="1"/>
</dbReference>
<proteinExistence type="predicted"/>
<dbReference type="EMBL" id="JASJEU010000006">
    <property type="protein sequence ID" value="MDJ1649780.1"/>
    <property type="molecule type" value="Genomic_DNA"/>
</dbReference>
<dbReference type="Proteomes" id="UP001232750">
    <property type="component" value="Unassembled WGS sequence"/>
</dbReference>
<dbReference type="InterPro" id="IPR050903">
    <property type="entry name" value="Bact_Chemotaxis_MeTrfase"/>
</dbReference>
<keyword evidence="5" id="KW-0949">S-adenosyl-L-methionine</keyword>
<dbReference type="Gene3D" id="1.10.155.10">
    <property type="entry name" value="Chemotaxis receptor methyltransferase CheR, N-terminal domain"/>
    <property type="match status" value="1"/>
</dbReference>
<dbReference type="Pfam" id="PF01739">
    <property type="entry name" value="CheR"/>
    <property type="match status" value="1"/>
</dbReference>
<dbReference type="InterPro" id="IPR029063">
    <property type="entry name" value="SAM-dependent_MTases_sf"/>
</dbReference>
<dbReference type="RefSeq" id="WP_283831124.1">
    <property type="nucleotide sequence ID" value="NZ_JASJEU010000006.1"/>
</dbReference>
<sequence length="271" mass="31567">MQHMSDTEFERTCTLISRVLGLEMRAKRVLLECRLTRERERLELPSFTAYLNLIESGANPRAFQRFVDLVTTHYTYFMRESSQFSFLEHVAFPELEQRIPERPWKILCAGCSTGEEAYTLSMLVEEYSRSRSLPPVTIRAIDVSEPALEAARRGIYSASHIDKVPLLWKSLYFSREGEQFRVVQSIRNRITFQSAKLGDANALRGSYDLIMCRNVLIYFTQDAKERALNQLHRHLEPQGFLVLGHAEIARDREKFTYEGNSIYRKQEASIR</sequence>
<comment type="caution">
    <text evidence="7">The sequence shown here is derived from an EMBL/GenBank/DDBJ whole genome shotgun (WGS) entry which is preliminary data.</text>
</comment>
<reference evidence="7 8" key="1">
    <citation type="submission" date="2023-05" db="EMBL/GenBank/DDBJ databases">
        <title>Gordonibacter KGMB12511T sp. nov., isolated from faeces of healthy Korean.</title>
        <authorList>
            <person name="Kim H.S."/>
            <person name="Kim J.-S."/>
            <person name="Suh M.K."/>
            <person name="Eom M.K."/>
            <person name="Do H.E."/>
            <person name="Lee J.-S."/>
        </authorList>
    </citation>
    <scope>NUCLEOTIDE SEQUENCE [LARGE SCALE GENOMIC DNA]</scope>
    <source>
        <strain evidence="7 8">KGMB12511</strain>
    </source>
</reference>
<dbReference type="InterPro" id="IPR022642">
    <property type="entry name" value="CheR_C"/>
</dbReference>
<dbReference type="Gene3D" id="3.40.50.150">
    <property type="entry name" value="Vaccinia Virus protein VP39"/>
    <property type="match status" value="1"/>
</dbReference>
<dbReference type="SUPFAM" id="SSF47757">
    <property type="entry name" value="Chemotaxis receptor methyltransferase CheR, N-terminal domain"/>
    <property type="match status" value="1"/>
</dbReference>
<dbReference type="CDD" id="cd02440">
    <property type="entry name" value="AdoMet_MTases"/>
    <property type="match status" value="1"/>
</dbReference>
<evidence type="ECO:0000256" key="4">
    <source>
        <dbReference type="ARBA" id="ARBA00022679"/>
    </source>
</evidence>
<keyword evidence="3" id="KW-0489">Methyltransferase</keyword>
<dbReference type="InterPro" id="IPR000780">
    <property type="entry name" value="CheR_MeTrfase"/>
</dbReference>
<accession>A0ABT7DJS7</accession>
<evidence type="ECO:0000256" key="3">
    <source>
        <dbReference type="ARBA" id="ARBA00022603"/>
    </source>
</evidence>
<gene>
    <name evidence="7" type="ORF">QNJ86_03110</name>
</gene>
<evidence type="ECO:0000256" key="5">
    <source>
        <dbReference type="ARBA" id="ARBA00022691"/>
    </source>
</evidence>
<organism evidence="7 8">
    <name type="scientific">Gordonibacter faecis</name>
    <dbReference type="NCBI Taxonomy" id="3047475"/>
    <lineage>
        <taxon>Bacteria</taxon>
        <taxon>Bacillati</taxon>
        <taxon>Actinomycetota</taxon>
        <taxon>Coriobacteriia</taxon>
        <taxon>Eggerthellales</taxon>
        <taxon>Eggerthellaceae</taxon>
        <taxon>Gordonibacter</taxon>
    </lineage>
</organism>
<evidence type="ECO:0000256" key="2">
    <source>
        <dbReference type="ARBA" id="ARBA00012534"/>
    </source>
</evidence>
<dbReference type="PANTHER" id="PTHR24422:SF19">
    <property type="entry name" value="CHEMOTAXIS PROTEIN METHYLTRANSFERASE"/>
    <property type="match status" value="1"/>
</dbReference>
<protein>
    <recommendedName>
        <fullName evidence="2">protein-glutamate O-methyltransferase</fullName>
        <ecNumber evidence="2">2.1.1.80</ecNumber>
    </recommendedName>
</protein>
<dbReference type="PANTHER" id="PTHR24422">
    <property type="entry name" value="CHEMOTAXIS PROTEIN METHYLTRANSFERASE"/>
    <property type="match status" value="1"/>
</dbReference>
<comment type="catalytic activity">
    <reaction evidence="1">
        <text>L-glutamyl-[protein] + S-adenosyl-L-methionine = [protein]-L-glutamate 5-O-methyl ester + S-adenosyl-L-homocysteine</text>
        <dbReference type="Rhea" id="RHEA:24452"/>
        <dbReference type="Rhea" id="RHEA-COMP:10208"/>
        <dbReference type="Rhea" id="RHEA-COMP:10311"/>
        <dbReference type="ChEBI" id="CHEBI:29973"/>
        <dbReference type="ChEBI" id="CHEBI:57856"/>
        <dbReference type="ChEBI" id="CHEBI:59789"/>
        <dbReference type="ChEBI" id="CHEBI:82795"/>
        <dbReference type="EC" id="2.1.1.80"/>
    </reaction>
</comment>
<keyword evidence="8" id="KW-1185">Reference proteome</keyword>
<name>A0ABT7DJS7_9ACTN</name>
<evidence type="ECO:0000259" key="6">
    <source>
        <dbReference type="PROSITE" id="PS50123"/>
    </source>
</evidence>
<dbReference type="SUPFAM" id="SSF53335">
    <property type="entry name" value="S-adenosyl-L-methionine-dependent methyltransferases"/>
    <property type="match status" value="1"/>
</dbReference>
<dbReference type="InterPro" id="IPR036804">
    <property type="entry name" value="CheR_N_sf"/>
</dbReference>
<evidence type="ECO:0000256" key="1">
    <source>
        <dbReference type="ARBA" id="ARBA00001541"/>
    </source>
</evidence>
<feature type="domain" description="CheR-type methyltransferase" evidence="6">
    <location>
        <begin position="1"/>
        <end position="247"/>
    </location>
</feature>
<keyword evidence="4" id="KW-0808">Transferase</keyword>
<dbReference type="SMART" id="SM00138">
    <property type="entry name" value="MeTrc"/>
    <property type="match status" value="1"/>
</dbReference>
<evidence type="ECO:0000313" key="8">
    <source>
        <dbReference type="Proteomes" id="UP001232750"/>
    </source>
</evidence>
<dbReference type="PRINTS" id="PR00996">
    <property type="entry name" value="CHERMTFRASE"/>
</dbReference>